<evidence type="ECO:0000256" key="12">
    <source>
        <dbReference type="ARBA" id="ARBA00023288"/>
    </source>
</evidence>
<evidence type="ECO:0000256" key="1">
    <source>
        <dbReference type="ARBA" id="ARBA00004141"/>
    </source>
</evidence>
<feature type="domain" description="CFEM" evidence="17">
    <location>
        <begin position="25"/>
        <end position="87"/>
    </location>
</feature>
<dbReference type="Pfam" id="PF05730">
    <property type="entry name" value="CFEM"/>
    <property type="match status" value="1"/>
</dbReference>
<dbReference type="OrthoDB" id="408702at2759"/>
<feature type="domain" description="Rhodopsin" evidence="18">
    <location>
        <begin position="115"/>
        <end position="352"/>
    </location>
</feature>
<feature type="chain" id="PRO_5014438298" evidence="16">
    <location>
        <begin position="21"/>
        <end position="434"/>
    </location>
</feature>
<dbReference type="InterPro" id="IPR049326">
    <property type="entry name" value="Rhodopsin_dom_fungi"/>
</dbReference>
<dbReference type="AlphaFoldDB" id="A0A2J6T157"/>
<dbReference type="Pfam" id="PF20684">
    <property type="entry name" value="Fung_rhodopsin"/>
    <property type="match status" value="1"/>
</dbReference>
<keyword evidence="6" id="KW-0325">Glycoprotein</keyword>
<gene>
    <name evidence="19" type="ORF">K444DRAFT_70837</name>
</gene>
<evidence type="ECO:0000256" key="11">
    <source>
        <dbReference type="ARBA" id="ARBA00023157"/>
    </source>
</evidence>
<evidence type="ECO:0000256" key="14">
    <source>
        <dbReference type="SAM" id="MobiDB-lite"/>
    </source>
</evidence>
<dbReference type="EMBL" id="KZ613848">
    <property type="protein sequence ID" value="PMD56673.1"/>
    <property type="molecule type" value="Genomic_DNA"/>
</dbReference>
<feature type="compositionally biased region" description="Polar residues" evidence="14">
    <location>
        <begin position="396"/>
        <end position="405"/>
    </location>
</feature>
<feature type="transmembrane region" description="Helical" evidence="15">
    <location>
        <begin position="98"/>
        <end position="119"/>
    </location>
</feature>
<feature type="signal peptide" evidence="16">
    <location>
        <begin position="1"/>
        <end position="20"/>
    </location>
</feature>
<evidence type="ECO:0000256" key="9">
    <source>
        <dbReference type="ARBA" id="ARBA00022989"/>
    </source>
</evidence>
<protein>
    <submittedName>
        <fullName evidence="19">Uncharacterized protein</fullName>
    </submittedName>
</protein>
<feature type="transmembrane region" description="Helical" evidence="15">
    <location>
        <begin position="290"/>
        <end position="308"/>
    </location>
</feature>
<feature type="transmembrane region" description="Helical" evidence="15">
    <location>
        <begin position="328"/>
        <end position="347"/>
    </location>
</feature>
<evidence type="ECO:0000259" key="18">
    <source>
        <dbReference type="Pfam" id="PF20684"/>
    </source>
</evidence>
<organism evidence="19 20">
    <name type="scientific">Hyaloscypha bicolor E</name>
    <dbReference type="NCBI Taxonomy" id="1095630"/>
    <lineage>
        <taxon>Eukaryota</taxon>
        <taxon>Fungi</taxon>
        <taxon>Dikarya</taxon>
        <taxon>Ascomycota</taxon>
        <taxon>Pezizomycotina</taxon>
        <taxon>Leotiomycetes</taxon>
        <taxon>Helotiales</taxon>
        <taxon>Hyaloscyphaceae</taxon>
        <taxon>Hyaloscypha</taxon>
        <taxon>Hyaloscypha bicolor</taxon>
    </lineage>
</organism>
<dbReference type="RefSeq" id="XP_024733577.1">
    <property type="nucleotide sequence ID" value="XM_024888182.1"/>
</dbReference>
<sequence>MRLHCGGILTILALLSTVGAQQWSIANITTCGLSCLLVTVPEANCSLADTSCQCKSTILPALTSACLLENCTMHDQFIVAKVQAATCDLPHPNRSAELLSIAVTLFAITFVFITLRLISRMWVSSTIGIDDWIVALALLLSVPSTAFTISMANEGFGKHIWDLADGGLLDILRSLYIAESFYVVTLASTKISVLLLYLRIFPHESFRYAASATIGMIALSTIIIFFMTVFSCHPVAFFWNKDIRGGTCINVNKLAYANSAMSIIQDLLIVALPLPVLVKLNMGRKKKIGVGFMFTVGSFGCVVSMIRLKSLLSFGNSLDPSWDYVNVVIWTIAELAVAMVCSCFPAMRNLLIRIYPRAFLSSIRHTNDKTPVSIPQNSNTGLRRANPGQEGFVELQQMNESQLSDTPPEVPPKEPSTVYTTNERRHWPGSSGSV</sequence>
<reference evidence="19 20" key="1">
    <citation type="submission" date="2016-04" db="EMBL/GenBank/DDBJ databases">
        <title>A degradative enzymes factory behind the ericoid mycorrhizal symbiosis.</title>
        <authorList>
            <consortium name="DOE Joint Genome Institute"/>
            <person name="Martino E."/>
            <person name="Morin E."/>
            <person name="Grelet G."/>
            <person name="Kuo A."/>
            <person name="Kohler A."/>
            <person name="Daghino S."/>
            <person name="Barry K."/>
            <person name="Choi C."/>
            <person name="Cichocki N."/>
            <person name="Clum A."/>
            <person name="Copeland A."/>
            <person name="Hainaut M."/>
            <person name="Haridas S."/>
            <person name="Labutti K."/>
            <person name="Lindquist E."/>
            <person name="Lipzen A."/>
            <person name="Khouja H.-R."/>
            <person name="Murat C."/>
            <person name="Ohm R."/>
            <person name="Olson A."/>
            <person name="Spatafora J."/>
            <person name="Veneault-Fourrey C."/>
            <person name="Henrissat B."/>
            <person name="Grigoriev I."/>
            <person name="Martin F."/>
            <person name="Perotto S."/>
        </authorList>
    </citation>
    <scope>NUCLEOTIDE SEQUENCE [LARGE SCALE GENOMIC DNA]</scope>
    <source>
        <strain evidence="19 20">E</strain>
    </source>
</reference>
<dbReference type="InterPro" id="IPR052337">
    <property type="entry name" value="SAT4-like"/>
</dbReference>
<evidence type="ECO:0000313" key="20">
    <source>
        <dbReference type="Proteomes" id="UP000235371"/>
    </source>
</evidence>
<dbReference type="GO" id="GO:0005576">
    <property type="term" value="C:extracellular region"/>
    <property type="evidence" value="ECO:0007669"/>
    <property type="project" value="UniProtKB-SubCell"/>
</dbReference>
<evidence type="ECO:0000256" key="7">
    <source>
        <dbReference type="ARBA" id="ARBA00022692"/>
    </source>
</evidence>
<dbReference type="PANTHER" id="PTHR33048">
    <property type="entry name" value="PTH11-LIKE INTEGRAL MEMBRANE PROTEIN (AFU_ORTHOLOGUE AFUA_5G11245)"/>
    <property type="match status" value="1"/>
</dbReference>
<evidence type="ECO:0000256" key="10">
    <source>
        <dbReference type="ARBA" id="ARBA00023136"/>
    </source>
</evidence>
<feature type="transmembrane region" description="Helical" evidence="15">
    <location>
        <begin position="259"/>
        <end position="278"/>
    </location>
</feature>
<keyword evidence="11" id="KW-1015">Disulfide bond</keyword>
<dbReference type="GeneID" id="36596258"/>
<keyword evidence="8 16" id="KW-0732">Signal</keyword>
<comment type="subcellular location">
    <subcellularLocation>
        <location evidence="2">Membrane</location>
        <topology evidence="2">Lipid-anchor</topology>
        <topology evidence="2">GPI-anchor</topology>
    </subcellularLocation>
    <subcellularLocation>
        <location evidence="1">Membrane</location>
        <topology evidence="1">Multi-pass membrane protein</topology>
    </subcellularLocation>
    <subcellularLocation>
        <location evidence="3">Secreted</location>
    </subcellularLocation>
</comment>
<evidence type="ECO:0000256" key="6">
    <source>
        <dbReference type="ARBA" id="ARBA00022622"/>
    </source>
</evidence>
<evidence type="ECO:0000256" key="5">
    <source>
        <dbReference type="ARBA" id="ARBA00022525"/>
    </source>
</evidence>
<comment type="similarity">
    <text evidence="4">Belongs to the RBT5 family.</text>
</comment>
<proteinExistence type="inferred from homology"/>
<keyword evidence="9 15" id="KW-1133">Transmembrane helix</keyword>
<accession>A0A2J6T157</accession>
<dbReference type="GO" id="GO:0098552">
    <property type="term" value="C:side of membrane"/>
    <property type="evidence" value="ECO:0007669"/>
    <property type="project" value="UniProtKB-KW"/>
</dbReference>
<evidence type="ECO:0000256" key="13">
    <source>
        <dbReference type="ARBA" id="ARBA00038359"/>
    </source>
</evidence>
<evidence type="ECO:0000256" key="15">
    <source>
        <dbReference type="SAM" id="Phobius"/>
    </source>
</evidence>
<evidence type="ECO:0000256" key="16">
    <source>
        <dbReference type="SAM" id="SignalP"/>
    </source>
</evidence>
<evidence type="ECO:0000256" key="4">
    <source>
        <dbReference type="ARBA" id="ARBA00010031"/>
    </source>
</evidence>
<keyword evidence="10 15" id="KW-0472">Membrane</keyword>
<keyword evidence="20" id="KW-1185">Reference proteome</keyword>
<dbReference type="InterPro" id="IPR008427">
    <property type="entry name" value="Extracellular_membr_CFEM_dom"/>
</dbReference>
<keyword evidence="6" id="KW-0336">GPI-anchor</keyword>
<keyword evidence="12" id="KW-0449">Lipoprotein</keyword>
<evidence type="ECO:0000256" key="8">
    <source>
        <dbReference type="ARBA" id="ARBA00022729"/>
    </source>
</evidence>
<evidence type="ECO:0000259" key="17">
    <source>
        <dbReference type="Pfam" id="PF05730"/>
    </source>
</evidence>
<feature type="transmembrane region" description="Helical" evidence="15">
    <location>
        <begin position="181"/>
        <end position="201"/>
    </location>
</feature>
<dbReference type="STRING" id="1095630.A0A2J6T157"/>
<dbReference type="PANTHER" id="PTHR33048:SF131">
    <property type="entry name" value="INTEGRAL MEMBRANE PROTEIN"/>
    <property type="match status" value="1"/>
</dbReference>
<keyword evidence="7 15" id="KW-0812">Transmembrane</keyword>
<feature type="transmembrane region" description="Helical" evidence="15">
    <location>
        <begin position="213"/>
        <end position="239"/>
    </location>
</feature>
<dbReference type="InParanoid" id="A0A2J6T157"/>
<keyword evidence="5" id="KW-0964">Secreted</keyword>
<dbReference type="Proteomes" id="UP000235371">
    <property type="component" value="Unassembled WGS sequence"/>
</dbReference>
<name>A0A2J6T157_9HELO</name>
<evidence type="ECO:0000256" key="3">
    <source>
        <dbReference type="ARBA" id="ARBA00004613"/>
    </source>
</evidence>
<feature type="region of interest" description="Disordered" evidence="14">
    <location>
        <begin position="396"/>
        <end position="434"/>
    </location>
</feature>
<feature type="transmembrane region" description="Helical" evidence="15">
    <location>
        <begin position="131"/>
        <end position="152"/>
    </location>
</feature>
<comment type="similarity">
    <text evidence="13">Belongs to the SAT4 family.</text>
</comment>
<evidence type="ECO:0000256" key="2">
    <source>
        <dbReference type="ARBA" id="ARBA00004589"/>
    </source>
</evidence>
<evidence type="ECO:0000313" key="19">
    <source>
        <dbReference type="EMBL" id="PMD56673.1"/>
    </source>
</evidence>